<dbReference type="RefSeq" id="WP_068606255.1">
    <property type="nucleotide sequence ID" value="NZ_LZDH01000002.1"/>
</dbReference>
<dbReference type="OrthoDB" id="278204at2"/>
<dbReference type="STRING" id="1101373.A9O67_10745"/>
<protein>
    <recommendedName>
        <fullName evidence="3">ParE toxin of type II toxin-antitoxin system, parDE</fullName>
    </recommendedName>
</protein>
<evidence type="ECO:0000313" key="1">
    <source>
        <dbReference type="EMBL" id="OBS32025.1"/>
    </source>
</evidence>
<dbReference type="Gene3D" id="3.30.2310.20">
    <property type="entry name" value="RelE-like"/>
    <property type="match status" value="1"/>
</dbReference>
<gene>
    <name evidence="1" type="ORF">A9O67_10745</name>
</gene>
<accession>A0A1A6DZ26</accession>
<sequence>MELVFAKVARAEMAEAKRFYEWQQRGLGAAFQHEAMVSARRILERPLAWQVEIDPVRRFVFNRFPYKMLYVVRGERIVVLAVAHQHRNPEYWIDRIDRHE</sequence>
<dbReference type="Proteomes" id="UP000091969">
    <property type="component" value="Unassembled WGS sequence"/>
</dbReference>
<dbReference type="EMBL" id="LZDH01000002">
    <property type="protein sequence ID" value="OBS32025.1"/>
    <property type="molecule type" value="Genomic_DNA"/>
</dbReference>
<comment type="caution">
    <text evidence="1">The sequence shown here is derived from an EMBL/GenBank/DDBJ whole genome shotgun (WGS) entry which is preliminary data.</text>
</comment>
<dbReference type="AlphaFoldDB" id="A0A1A6DZ26"/>
<evidence type="ECO:0008006" key="3">
    <source>
        <dbReference type="Google" id="ProtNLM"/>
    </source>
</evidence>
<name>A0A1A6DZ26_9BURK</name>
<evidence type="ECO:0000313" key="2">
    <source>
        <dbReference type="Proteomes" id="UP000091969"/>
    </source>
</evidence>
<reference evidence="1 2" key="1">
    <citation type="submission" date="2016-06" db="EMBL/GenBank/DDBJ databases">
        <title>Genome sequence of Tepidimonas fonticaldi PL17.</title>
        <authorList>
            <person name="Pinnaka A.K."/>
        </authorList>
    </citation>
    <scope>NUCLEOTIDE SEQUENCE [LARGE SCALE GENOMIC DNA]</scope>
    <source>
        <strain evidence="1 2">PL17</strain>
    </source>
</reference>
<proteinExistence type="predicted"/>
<keyword evidence="2" id="KW-1185">Reference proteome</keyword>
<dbReference type="InterPro" id="IPR035093">
    <property type="entry name" value="RelE/ParE_toxin_dom_sf"/>
</dbReference>
<organism evidence="1 2">
    <name type="scientific">Tepidimonas fonticaldi</name>
    <dbReference type="NCBI Taxonomy" id="1101373"/>
    <lineage>
        <taxon>Bacteria</taxon>
        <taxon>Pseudomonadati</taxon>
        <taxon>Pseudomonadota</taxon>
        <taxon>Betaproteobacteria</taxon>
        <taxon>Burkholderiales</taxon>
        <taxon>Tepidimonas</taxon>
    </lineage>
</organism>